<feature type="region of interest" description="Disordered" evidence="2">
    <location>
        <begin position="1"/>
        <end position="26"/>
    </location>
</feature>
<feature type="transmembrane region" description="Helical" evidence="3">
    <location>
        <begin position="35"/>
        <end position="54"/>
    </location>
</feature>
<dbReference type="InterPro" id="IPR029025">
    <property type="entry name" value="T3SS_substrate_exporter_C"/>
</dbReference>
<reference evidence="5" key="1">
    <citation type="journal article" date="2019" name="Int. J. Syst. Evol. Microbiol.">
        <title>The Global Catalogue of Microorganisms (GCM) 10K type strain sequencing project: providing services to taxonomists for standard genome sequencing and annotation.</title>
        <authorList>
            <consortium name="The Broad Institute Genomics Platform"/>
            <consortium name="The Broad Institute Genome Sequencing Center for Infectious Disease"/>
            <person name="Wu L."/>
            <person name="Ma J."/>
        </authorList>
    </citation>
    <scope>NUCLEOTIDE SEQUENCE [LARGE SCALE GENOMIC DNA]</scope>
    <source>
        <strain evidence="5">KCTC 52366</strain>
    </source>
</reference>
<organism evidence="4 5">
    <name type="scientific">Psychromarinibacter halotolerans</name>
    <dbReference type="NCBI Taxonomy" id="1775175"/>
    <lineage>
        <taxon>Bacteria</taxon>
        <taxon>Pseudomonadati</taxon>
        <taxon>Pseudomonadota</taxon>
        <taxon>Alphaproteobacteria</taxon>
        <taxon>Rhodobacterales</taxon>
        <taxon>Paracoccaceae</taxon>
        <taxon>Psychromarinibacter</taxon>
    </lineage>
</organism>
<protein>
    <submittedName>
        <fullName evidence="4">Flagellar biosynthesis protein FlhB</fullName>
    </submittedName>
</protein>
<feature type="compositionally biased region" description="Basic and acidic residues" evidence="2">
    <location>
        <begin position="230"/>
        <end position="255"/>
    </location>
</feature>
<sequence>MSQTDTDDSSKTEEPTERKLRKARDKGDVATSKEVGHLFIYGGLLAFVGLYLPLKIATGASSLGALFDIAGAVDIGTGQAGLDDLRGILAPQVFQVGSIVAGSLGILLVAAIVSGALQGPFVVSKQRITPKLEKISPAKGIKRIASANNLVEFAKSFVKLMLFGALASWVSWSAIRTLLPGTIMLPEFLPGMIGQNAVQLLAWIVLLMIPITGADIAWKRYSHHKKQRMTLKELRDEHKDSEGDPQIKGKRDQLRRARARQRMQQAVPTATLVVTNPTHFAVALRYDRGRDAAPVCVAKGTDQIAGRIRHLAHENEIPVIESRALARALHATCEIDHPIPKAHWAEVAELVAFVFDLRNKIRRQLPTGASLRRQEDEE</sequence>
<dbReference type="InterPro" id="IPR006135">
    <property type="entry name" value="T3SS_substrate_exporter"/>
</dbReference>
<keyword evidence="4" id="KW-0966">Cell projection</keyword>
<comment type="caution">
    <text evidence="4">The sequence shown here is derived from an EMBL/GenBank/DDBJ whole genome shotgun (WGS) entry which is preliminary data.</text>
</comment>
<keyword evidence="4" id="KW-0282">Flagellum</keyword>
<dbReference type="EMBL" id="JBHRTB010000010">
    <property type="protein sequence ID" value="MFC3141740.1"/>
    <property type="molecule type" value="Genomic_DNA"/>
</dbReference>
<evidence type="ECO:0000313" key="4">
    <source>
        <dbReference type="EMBL" id="MFC3141740.1"/>
    </source>
</evidence>
<accession>A0ABV7GP09</accession>
<dbReference type="Pfam" id="PF01312">
    <property type="entry name" value="Bac_export_2"/>
    <property type="match status" value="1"/>
</dbReference>
<evidence type="ECO:0000256" key="3">
    <source>
        <dbReference type="SAM" id="Phobius"/>
    </source>
</evidence>
<dbReference type="RefSeq" id="WP_275632009.1">
    <property type="nucleotide sequence ID" value="NZ_JARGYD010000002.1"/>
</dbReference>
<feature type="compositionally biased region" description="Basic and acidic residues" evidence="2">
    <location>
        <begin position="8"/>
        <end position="18"/>
    </location>
</feature>
<keyword evidence="3" id="KW-0812">Transmembrane</keyword>
<evidence type="ECO:0000256" key="1">
    <source>
        <dbReference type="ARBA" id="ARBA00010690"/>
    </source>
</evidence>
<comment type="similarity">
    <text evidence="1">Belongs to the type III secretion exporter family.</text>
</comment>
<keyword evidence="4" id="KW-0969">Cilium</keyword>
<dbReference type="PRINTS" id="PR00950">
    <property type="entry name" value="TYPE3IMSPROT"/>
</dbReference>
<evidence type="ECO:0000256" key="2">
    <source>
        <dbReference type="SAM" id="MobiDB-lite"/>
    </source>
</evidence>
<dbReference type="Gene3D" id="3.40.1690.10">
    <property type="entry name" value="secretion proteins EscU"/>
    <property type="match status" value="1"/>
</dbReference>
<feature type="transmembrane region" description="Helical" evidence="3">
    <location>
        <begin position="160"/>
        <end position="179"/>
    </location>
</feature>
<dbReference type="PANTHER" id="PTHR30531">
    <property type="entry name" value="FLAGELLAR BIOSYNTHETIC PROTEIN FLHB"/>
    <property type="match status" value="1"/>
</dbReference>
<keyword evidence="3" id="KW-1133">Transmembrane helix</keyword>
<gene>
    <name evidence="4" type="ORF">ACFOGP_03420</name>
</gene>
<dbReference type="SUPFAM" id="SSF160544">
    <property type="entry name" value="EscU C-terminal domain-like"/>
    <property type="match status" value="1"/>
</dbReference>
<dbReference type="PANTHER" id="PTHR30531:SF12">
    <property type="entry name" value="FLAGELLAR BIOSYNTHETIC PROTEIN FLHB"/>
    <property type="match status" value="1"/>
</dbReference>
<keyword evidence="5" id="KW-1185">Reference proteome</keyword>
<dbReference type="Proteomes" id="UP001595632">
    <property type="component" value="Unassembled WGS sequence"/>
</dbReference>
<feature type="region of interest" description="Disordered" evidence="2">
    <location>
        <begin position="229"/>
        <end position="255"/>
    </location>
</feature>
<keyword evidence="3" id="KW-0472">Membrane</keyword>
<feature type="transmembrane region" description="Helical" evidence="3">
    <location>
        <begin position="93"/>
        <end position="117"/>
    </location>
</feature>
<name>A0ABV7GP09_9RHOB</name>
<evidence type="ECO:0000313" key="5">
    <source>
        <dbReference type="Proteomes" id="UP001595632"/>
    </source>
</evidence>
<proteinExistence type="inferred from homology"/>
<feature type="transmembrane region" description="Helical" evidence="3">
    <location>
        <begin position="199"/>
        <end position="218"/>
    </location>
</feature>